<protein>
    <submittedName>
        <fullName evidence="1">Uncharacterized protein</fullName>
    </submittedName>
</protein>
<proteinExistence type="predicted"/>
<accession>A0ACC2XCJ3</accession>
<reference evidence="1" key="1">
    <citation type="submission" date="2023-04" db="EMBL/GenBank/DDBJ databases">
        <title>Draft Genome sequencing of Naganishia species isolated from polar environments using Oxford Nanopore Technology.</title>
        <authorList>
            <person name="Leo P."/>
            <person name="Venkateswaran K."/>
        </authorList>
    </citation>
    <scope>NUCLEOTIDE SEQUENCE</scope>
    <source>
        <strain evidence="1">DBVPG 5303</strain>
    </source>
</reference>
<name>A0ACC2XCJ3_9TREE</name>
<dbReference type="Proteomes" id="UP001234202">
    <property type="component" value="Unassembled WGS sequence"/>
</dbReference>
<sequence length="992" mass="109500">MRSNGTQNQGEGTNRSTGDVDGRPPRDGFASTPIRGQQQELVEPRPLIDGDITNTSPKYSTSGGEQRTVGSSDRANVPLVGAGLPSVRRTSVTKETRPYHSNVSFASEAWEPPIHEQETTQASSHSVPGKADQQDQTASETGLLSVQHSRNDGHHGASASSSKPSSSTYTFPLAPPDLKRATSGTQSISLSQTSSSVALSNAAANRELTSKGKKRKRLAKACSACHKNKRRCDGFAPCSNCEFSSRKCVYLSSKGEAIPPPKTREGSVSGTSAAVAHDVDASDTHSLSYPRQKRHGIAESSTARSETSHVPLLPDTFKRPHPPGSYVGSTDARSYDMRRASQATASSAYSERPVSLMLPMKPWTTEANDTAYDPRVTDYPPRASFPDRPREPPTAQSLEAFPPVGQRFPRPSFPYTSPPRASVPQVVDRTNSADFRPSSAKLRAVERQALFVEELIHTFFARLHPYQLMFHQPTFQYRRYLGLVPSALLHIMYALSVRFIDPVQLHDALVAEHATQAELDLPLFLAGEVIFEEARKSTDIWLKQKRAMMRRASWSTTNLQTWEDLEMLMAVTLCGFYEKAMRRMQDAAQNFDHAIDLLRQNLSISSSRNANETHPDAVTLRQCTERTLWMLYLADVSVGIHVRPRQLLDYHMSNIPLPTNEAEFSWHGGTRNAGDARELAFGVDALNLPGSAIATANISEFGHLLRSASILFKIMALFGQASHDRTETSKRAIVLESELRSIAAIVGDISHSITATRQSQAVDNMTVVIDTIGDIGRQSPEAFAILDIVSTWAAHTAGTLPTGRLPSLTTQRNEMRLEQWWSDLGHTWGLRRQSTAYQAHEHIGPSSTNYPMLRHASHQVDPRPAPRESETHPNMRYDRPGRSELELNNPTQRPHFEHYATESRLLHSRAPHPRDLEDGDVLSSTQSSKKRRFSAGPNRLSYADPHSESLSNEPTTRVLREPPAPSVTTAESTNMPSGLAALLTAAEHRSLK</sequence>
<gene>
    <name evidence="1" type="ORF">QFC24_005060</name>
</gene>
<evidence type="ECO:0000313" key="2">
    <source>
        <dbReference type="Proteomes" id="UP001234202"/>
    </source>
</evidence>
<comment type="caution">
    <text evidence="1">The sequence shown here is derived from an EMBL/GenBank/DDBJ whole genome shotgun (WGS) entry which is preliminary data.</text>
</comment>
<keyword evidence="2" id="KW-1185">Reference proteome</keyword>
<organism evidence="1 2">
    <name type="scientific">Naganishia onofrii</name>
    <dbReference type="NCBI Taxonomy" id="1851511"/>
    <lineage>
        <taxon>Eukaryota</taxon>
        <taxon>Fungi</taxon>
        <taxon>Dikarya</taxon>
        <taxon>Basidiomycota</taxon>
        <taxon>Agaricomycotina</taxon>
        <taxon>Tremellomycetes</taxon>
        <taxon>Filobasidiales</taxon>
        <taxon>Filobasidiaceae</taxon>
        <taxon>Naganishia</taxon>
    </lineage>
</organism>
<evidence type="ECO:0000313" key="1">
    <source>
        <dbReference type="EMBL" id="KAJ9121079.1"/>
    </source>
</evidence>
<dbReference type="EMBL" id="JASBWV010000019">
    <property type="protein sequence ID" value="KAJ9121079.1"/>
    <property type="molecule type" value="Genomic_DNA"/>
</dbReference>